<reference evidence="1" key="1">
    <citation type="submission" date="2022-05" db="EMBL/GenBank/DDBJ databases">
        <title>Halomonas geminus sp. nov. and Halomonas llamarensis sp. nov. isolated from high-altitude salars of the Atacama Desert.</title>
        <authorList>
            <person name="Hintersatz C."/>
            <person name="Rojas L.A."/>
            <person name="Wei T.-S."/>
            <person name="Kutschke S."/>
            <person name="Lehmann F."/>
            <person name="Jain R."/>
            <person name="Pollmann K."/>
        </authorList>
    </citation>
    <scope>NUCLEOTIDE SEQUENCE</scope>
    <source>
        <strain evidence="1">ATCH28</strain>
    </source>
</reference>
<evidence type="ECO:0000313" key="1">
    <source>
        <dbReference type="EMBL" id="MCL7941226.1"/>
    </source>
</evidence>
<dbReference type="Proteomes" id="UP001165369">
    <property type="component" value="Unassembled WGS sequence"/>
</dbReference>
<keyword evidence="2" id="KW-1185">Reference proteome</keyword>
<evidence type="ECO:0000313" key="2">
    <source>
        <dbReference type="Proteomes" id="UP001165369"/>
    </source>
</evidence>
<protein>
    <submittedName>
        <fullName evidence="1">Uncharacterized protein</fullName>
    </submittedName>
</protein>
<accession>A0ABT0T3Z4</accession>
<name>A0ABT0T3Z4_9GAMM</name>
<organism evidence="1 2">
    <name type="scientific">Halomonas gemina</name>
    <dbReference type="NCBI Taxonomy" id="2945105"/>
    <lineage>
        <taxon>Bacteria</taxon>
        <taxon>Pseudomonadati</taxon>
        <taxon>Pseudomonadota</taxon>
        <taxon>Gammaproteobacteria</taxon>
        <taxon>Oceanospirillales</taxon>
        <taxon>Halomonadaceae</taxon>
        <taxon>Halomonas</taxon>
    </lineage>
</organism>
<dbReference type="RefSeq" id="WP_250061825.1">
    <property type="nucleotide sequence ID" value="NZ_JAMJPK010000005.1"/>
</dbReference>
<comment type="caution">
    <text evidence="1">The sequence shown here is derived from an EMBL/GenBank/DDBJ whole genome shotgun (WGS) entry which is preliminary data.</text>
</comment>
<proteinExistence type="predicted"/>
<sequence length="105" mass="11330">MDWSSVGDALSAGFDTVSKYATKAFDWMGENPEATNLIGGVALGAAQGYMADKQAKDQRAFEREMYDKKREDRYAKPGEIGNYGSHRNAIAGKGLISGGMITGEE</sequence>
<dbReference type="EMBL" id="JAMJPK010000005">
    <property type="protein sequence ID" value="MCL7941226.1"/>
    <property type="molecule type" value="Genomic_DNA"/>
</dbReference>
<gene>
    <name evidence="1" type="ORF">M8009_13110</name>
</gene>